<evidence type="ECO:0000313" key="3">
    <source>
        <dbReference type="EMBL" id="GAV03060.1"/>
    </source>
</evidence>
<dbReference type="EMBL" id="BDGG01000009">
    <property type="protein sequence ID" value="GAV03060.1"/>
    <property type="molecule type" value="Genomic_DNA"/>
</dbReference>
<feature type="domain" description="Apple" evidence="2">
    <location>
        <begin position="92"/>
        <end position="145"/>
    </location>
</feature>
<dbReference type="InterPro" id="IPR003609">
    <property type="entry name" value="Pan_app"/>
</dbReference>
<accession>A0A1D1VN84</accession>
<evidence type="ECO:0000313" key="4">
    <source>
        <dbReference type="Proteomes" id="UP000186922"/>
    </source>
</evidence>
<gene>
    <name evidence="3" type="primary">RvY_13542-1</name>
    <name evidence="3" type="synonym">RvY_13542.1</name>
    <name evidence="3" type="ORF">RvY_13542</name>
</gene>
<dbReference type="AlphaFoldDB" id="A0A1D1VN84"/>
<dbReference type="Proteomes" id="UP000186922">
    <property type="component" value="Unassembled WGS sequence"/>
</dbReference>
<name>A0A1D1VN84_RAMVA</name>
<evidence type="ECO:0000259" key="2">
    <source>
        <dbReference type="Pfam" id="PF00024"/>
    </source>
</evidence>
<dbReference type="Pfam" id="PF00024">
    <property type="entry name" value="PAN_1"/>
    <property type="match status" value="1"/>
</dbReference>
<feature type="chain" id="PRO_5008898628" description="Apple domain-containing protein" evidence="1">
    <location>
        <begin position="20"/>
        <end position="231"/>
    </location>
</feature>
<keyword evidence="1" id="KW-0732">Signal</keyword>
<proteinExistence type="predicted"/>
<keyword evidence="4" id="KW-1185">Reference proteome</keyword>
<comment type="caution">
    <text evidence="3">The sequence shown here is derived from an EMBL/GenBank/DDBJ whole genome shotgun (WGS) entry which is preliminary data.</text>
</comment>
<feature type="signal peptide" evidence="1">
    <location>
        <begin position="1"/>
        <end position="19"/>
    </location>
</feature>
<organism evidence="3 4">
    <name type="scientific">Ramazzottius varieornatus</name>
    <name type="common">Water bear</name>
    <name type="synonym">Tardigrade</name>
    <dbReference type="NCBI Taxonomy" id="947166"/>
    <lineage>
        <taxon>Eukaryota</taxon>
        <taxon>Metazoa</taxon>
        <taxon>Ecdysozoa</taxon>
        <taxon>Tardigrada</taxon>
        <taxon>Eutardigrada</taxon>
        <taxon>Parachela</taxon>
        <taxon>Hypsibioidea</taxon>
        <taxon>Ramazzottiidae</taxon>
        <taxon>Ramazzottius</taxon>
    </lineage>
</organism>
<protein>
    <recommendedName>
        <fullName evidence="2">Apple domain-containing protein</fullName>
    </recommendedName>
</protein>
<evidence type="ECO:0000256" key="1">
    <source>
        <dbReference type="SAM" id="SignalP"/>
    </source>
</evidence>
<reference evidence="3 4" key="1">
    <citation type="journal article" date="2016" name="Nat. Commun.">
        <title>Extremotolerant tardigrade genome and improved radiotolerance of human cultured cells by tardigrade-unique protein.</title>
        <authorList>
            <person name="Hashimoto T."/>
            <person name="Horikawa D.D."/>
            <person name="Saito Y."/>
            <person name="Kuwahara H."/>
            <person name="Kozuka-Hata H."/>
            <person name="Shin-I T."/>
            <person name="Minakuchi Y."/>
            <person name="Ohishi K."/>
            <person name="Motoyama A."/>
            <person name="Aizu T."/>
            <person name="Enomoto A."/>
            <person name="Kondo K."/>
            <person name="Tanaka S."/>
            <person name="Hara Y."/>
            <person name="Koshikawa S."/>
            <person name="Sagara H."/>
            <person name="Miura T."/>
            <person name="Yokobori S."/>
            <person name="Miyagawa K."/>
            <person name="Suzuki Y."/>
            <person name="Kubo T."/>
            <person name="Oyama M."/>
            <person name="Kohara Y."/>
            <person name="Fujiyama A."/>
            <person name="Arakawa K."/>
            <person name="Katayama T."/>
            <person name="Toyoda A."/>
            <person name="Kunieda T."/>
        </authorList>
    </citation>
    <scope>NUCLEOTIDE SEQUENCE [LARGE SCALE GENOMIC DNA]</scope>
    <source>
        <strain evidence="3 4">YOKOZUNA-1</strain>
    </source>
</reference>
<sequence>MKHAFFMVAACLLAREAASYEEKQGPGSAAEAQREKRDIAKSILEDMPGIQLAFTGTGAVQTIDKPSDLVLYEASGWEAVTTNVTTSTILQKTIDAHTCLELCRRYEMVPRCRFVQYNFNTMGCTAFTAESARSQIYQHSTDTSLLAYSSKRFSSWPGMALTQSPGVACINAACVAINNVMDGQTCMDLCHIIPGCGVVAYQKLAFMCHPRRYTSDNIFLSPTEDQILYFS</sequence>